<accession>A0A8H3DVN7</accession>
<proteinExistence type="predicted"/>
<keyword evidence="1" id="KW-0812">Transmembrane</keyword>
<dbReference type="EMBL" id="CAJNJQ010000211">
    <property type="protein sequence ID" value="CAE7063480.1"/>
    <property type="molecule type" value="Genomic_DNA"/>
</dbReference>
<evidence type="ECO:0000313" key="2">
    <source>
        <dbReference type="EMBL" id="CAE7063480.1"/>
    </source>
</evidence>
<keyword evidence="1" id="KW-1133">Transmembrane helix</keyword>
<reference evidence="2" key="1">
    <citation type="submission" date="2021-01" db="EMBL/GenBank/DDBJ databases">
        <authorList>
            <person name="Kaushik A."/>
        </authorList>
    </citation>
    <scope>NUCLEOTIDE SEQUENCE</scope>
    <source>
        <strain evidence="2">AG5</strain>
    </source>
</reference>
<dbReference type="Proteomes" id="UP000663827">
    <property type="component" value="Unassembled WGS sequence"/>
</dbReference>
<keyword evidence="1" id="KW-0472">Membrane</keyword>
<evidence type="ECO:0000313" key="3">
    <source>
        <dbReference type="Proteomes" id="UP000663827"/>
    </source>
</evidence>
<comment type="caution">
    <text evidence="2">The sequence shown here is derived from an EMBL/GenBank/DDBJ whole genome shotgun (WGS) entry which is preliminary data.</text>
</comment>
<sequence>MLTEARVYHQGTLGMALSPEPLVEADLLAFASTLPYPYLDPLVQGDRSDVITALCPLVPLLALSAFFVASTAFTESISRGKYHEYEAYQLHVGMLSPADTLWKGLRLRAHGSWTRPMRLFTERIAR</sequence>
<organism evidence="2 3">
    <name type="scientific">Rhizoctonia solani</name>
    <dbReference type="NCBI Taxonomy" id="456999"/>
    <lineage>
        <taxon>Eukaryota</taxon>
        <taxon>Fungi</taxon>
        <taxon>Dikarya</taxon>
        <taxon>Basidiomycota</taxon>
        <taxon>Agaricomycotina</taxon>
        <taxon>Agaricomycetes</taxon>
        <taxon>Cantharellales</taxon>
        <taxon>Ceratobasidiaceae</taxon>
        <taxon>Rhizoctonia</taxon>
    </lineage>
</organism>
<gene>
    <name evidence="2" type="ORF">RDB_LOCUS9790</name>
</gene>
<dbReference type="AlphaFoldDB" id="A0A8H3DVN7"/>
<name>A0A8H3DVN7_9AGAM</name>
<evidence type="ECO:0000256" key="1">
    <source>
        <dbReference type="SAM" id="Phobius"/>
    </source>
</evidence>
<protein>
    <submittedName>
        <fullName evidence="2">Uncharacterized protein</fullName>
    </submittedName>
</protein>
<feature type="transmembrane region" description="Helical" evidence="1">
    <location>
        <begin position="50"/>
        <end position="73"/>
    </location>
</feature>